<evidence type="ECO:0000313" key="3">
    <source>
        <dbReference type="EMBL" id="MBB2155795.1"/>
    </source>
</evidence>
<keyword evidence="1" id="KW-1133">Transmembrane helix</keyword>
<dbReference type="AlphaFoldDB" id="A0A7W4I5F4"/>
<feature type="transmembrane region" description="Helical" evidence="1">
    <location>
        <begin position="103"/>
        <end position="121"/>
    </location>
</feature>
<dbReference type="OMA" id="CAPLLSW"/>
<dbReference type="Pfam" id="PF05232">
    <property type="entry name" value="BTP"/>
    <property type="match status" value="2"/>
</dbReference>
<proteinExistence type="predicted"/>
<organism evidence="3 4">
    <name type="scientific">Gluconacetobacter diazotrophicus</name>
    <name type="common">Acetobacter diazotrophicus</name>
    <dbReference type="NCBI Taxonomy" id="33996"/>
    <lineage>
        <taxon>Bacteria</taxon>
        <taxon>Pseudomonadati</taxon>
        <taxon>Pseudomonadota</taxon>
        <taxon>Alphaproteobacteria</taxon>
        <taxon>Acetobacterales</taxon>
        <taxon>Acetobacteraceae</taxon>
        <taxon>Gluconacetobacter</taxon>
    </lineage>
</organism>
<feature type="transmembrane region" description="Helical" evidence="1">
    <location>
        <begin position="77"/>
        <end position="97"/>
    </location>
</feature>
<feature type="domain" description="Chlorhexidine efflux transporter" evidence="2">
    <location>
        <begin position="2"/>
        <end position="63"/>
    </location>
</feature>
<keyword evidence="1" id="KW-0812">Transmembrane</keyword>
<dbReference type="NCBIfam" id="NF033664">
    <property type="entry name" value="PACE_transport"/>
    <property type="match status" value="1"/>
</dbReference>
<dbReference type="InterPro" id="IPR007896">
    <property type="entry name" value="BTP_bacteria"/>
</dbReference>
<gene>
    <name evidence="3" type="ORF">HLH33_05635</name>
</gene>
<name>A0A7W4I5F4_GLUDI</name>
<feature type="transmembrane region" description="Helical" evidence="1">
    <location>
        <begin position="12"/>
        <end position="32"/>
    </location>
</feature>
<comment type="caution">
    <text evidence="3">The sequence shown here is derived from an EMBL/GenBank/DDBJ whole genome shotgun (WGS) entry which is preliminary data.</text>
</comment>
<protein>
    <submittedName>
        <fullName evidence="3">PACE efflux transporter</fullName>
    </submittedName>
</protein>
<evidence type="ECO:0000313" key="4">
    <source>
        <dbReference type="Proteomes" id="UP000550787"/>
    </source>
</evidence>
<accession>A0A7W4I5F4</accession>
<keyword evidence="1" id="KW-0472">Membrane</keyword>
<dbReference type="EMBL" id="JABEQG010000007">
    <property type="protein sequence ID" value="MBB2155795.1"/>
    <property type="molecule type" value="Genomic_DNA"/>
</dbReference>
<dbReference type="InterPro" id="IPR058208">
    <property type="entry name" value="PACE"/>
</dbReference>
<dbReference type="Proteomes" id="UP000550787">
    <property type="component" value="Unassembled WGS sequence"/>
</dbReference>
<feature type="domain" description="Chlorhexidine efflux transporter" evidence="2">
    <location>
        <begin position="74"/>
        <end position="134"/>
    </location>
</feature>
<reference evidence="3 4" key="1">
    <citation type="submission" date="2020-04" db="EMBL/GenBank/DDBJ databases">
        <title>Description of novel Gluconacetobacter.</title>
        <authorList>
            <person name="Sombolestani A."/>
        </authorList>
    </citation>
    <scope>NUCLEOTIDE SEQUENCE [LARGE SCALE GENOMIC DNA]</scope>
    <source>
        <strain evidence="3 4">LMG 7603</strain>
    </source>
</reference>
<evidence type="ECO:0000256" key="1">
    <source>
        <dbReference type="SAM" id="Phobius"/>
    </source>
</evidence>
<evidence type="ECO:0000259" key="2">
    <source>
        <dbReference type="Pfam" id="PF05232"/>
    </source>
</evidence>
<sequence>MRTTRDRIRYVLLFETLGLAMVVPGGQAVLGIRAADMGAIGLGSTSVAVLWNYIFNRGFDRALLALKGTTHKVLADRLAHAVLYQVGLIVMLVPAIALYLGQGLLSAFVANISLTLFYLVYNFAFTWAYDIVFPVPAAALPHGGRA</sequence>
<dbReference type="RefSeq" id="WP_012225411.1">
    <property type="nucleotide sequence ID" value="NZ_JABEQG010000007.1"/>
</dbReference>